<evidence type="ECO:0000256" key="3">
    <source>
        <dbReference type="ARBA" id="ARBA00022692"/>
    </source>
</evidence>
<dbReference type="CDD" id="cd00637">
    <property type="entry name" value="7tm_classA_rhodopsin-like"/>
    <property type="match status" value="1"/>
</dbReference>
<dbReference type="InterPro" id="IPR017452">
    <property type="entry name" value="GPCR_Rhodpsn_7TM"/>
</dbReference>
<accession>A0ABM1EQA9</accession>
<keyword evidence="3 7" id="KW-0812">Transmembrane</keyword>
<evidence type="ECO:0000256" key="2">
    <source>
        <dbReference type="ARBA" id="ARBA00022475"/>
    </source>
</evidence>
<reference evidence="10" key="1">
    <citation type="submission" date="2025-08" db="UniProtKB">
        <authorList>
            <consortium name="RefSeq"/>
        </authorList>
    </citation>
    <scope>IDENTIFICATION</scope>
</reference>
<feature type="transmembrane region" description="Helical" evidence="7">
    <location>
        <begin position="181"/>
        <end position="205"/>
    </location>
</feature>
<evidence type="ECO:0000256" key="6">
    <source>
        <dbReference type="ARBA" id="ARBA00023170"/>
    </source>
</evidence>
<evidence type="ECO:0000313" key="10">
    <source>
        <dbReference type="RefSeq" id="XP_014674380.1"/>
    </source>
</evidence>
<dbReference type="PANTHER" id="PTHR24241:SF170">
    <property type="entry name" value="G-PROTEIN COUPLED RECEPTORS FAMILY 1 PROFILE DOMAIN-CONTAINING PROTEIN"/>
    <property type="match status" value="1"/>
</dbReference>
<feature type="transmembrane region" description="Helical" evidence="7">
    <location>
        <begin position="20"/>
        <end position="46"/>
    </location>
</feature>
<feature type="transmembrane region" description="Helical" evidence="7">
    <location>
        <begin position="141"/>
        <end position="161"/>
    </location>
</feature>
<keyword evidence="5 7" id="KW-0472">Membrane</keyword>
<organism evidence="9 10">
    <name type="scientific">Priapulus caudatus</name>
    <name type="common">Priapulid worm</name>
    <dbReference type="NCBI Taxonomy" id="37621"/>
    <lineage>
        <taxon>Eukaryota</taxon>
        <taxon>Metazoa</taxon>
        <taxon>Ecdysozoa</taxon>
        <taxon>Scalidophora</taxon>
        <taxon>Priapulida</taxon>
        <taxon>Priapulimorpha</taxon>
        <taxon>Priapulimorphida</taxon>
        <taxon>Priapulidae</taxon>
        <taxon>Priapulus</taxon>
    </lineage>
</organism>
<keyword evidence="2" id="KW-1003">Cell membrane</keyword>
<gene>
    <name evidence="10" type="primary">LOC106814563</name>
</gene>
<evidence type="ECO:0000256" key="4">
    <source>
        <dbReference type="ARBA" id="ARBA00022989"/>
    </source>
</evidence>
<feature type="transmembrane region" description="Helical" evidence="7">
    <location>
        <begin position="58"/>
        <end position="82"/>
    </location>
</feature>
<evidence type="ECO:0000256" key="5">
    <source>
        <dbReference type="ARBA" id="ARBA00023136"/>
    </source>
</evidence>
<evidence type="ECO:0000256" key="7">
    <source>
        <dbReference type="SAM" id="Phobius"/>
    </source>
</evidence>
<dbReference type="Proteomes" id="UP000695022">
    <property type="component" value="Unplaced"/>
</dbReference>
<protein>
    <submittedName>
        <fullName evidence="10">Probable G-protein coupled receptor 52</fullName>
    </submittedName>
</protein>
<dbReference type="SUPFAM" id="SSF81321">
    <property type="entry name" value="Family A G protein-coupled receptor-like"/>
    <property type="match status" value="1"/>
</dbReference>
<sequence length="311" mass="35112">MTDFFYAIVYNGSGQLYGWQVILETVVIVVVTFFVIVFNILVIAVMMTTHGLQDVVGYYLVSLSVADLICGILITPLSVYPAIVQRWVYGDIVCKIESFVEIVLWSVTVYMFMWISVDRYLAVQKPSRYETASTVGRCKCWIAFSWLASIALSCPPLAAVSPANYYLEASVCVLDWSHMSAYSVTMAALVVTPSFITIGYTYVYIYVRITKYKWMTAEKKKECEWAPSSDPPYGNANHNLTCAITLAFVLSWLPWLLLQVYEKAAGPVDSPMVHFATMWLAIASACWKFVILVVMNSRFRKGLKHLCDGDR</sequence>
<dbReference type="InterPro" id="IPR000276">
    <property type="entry name" value="GPCR_Rhodpsn"/>
</dbReference>
<dbReference type="RefSeq" id="XP_014674380.1">
    <property type="nucleotide sequence ID" value="XM_014818894.1"/>
</dbReference>
<dbReference type="Pfam" id="PF00001">
    <property type="entry name" value="7tm_1"/>
    <property type="match status" value="1"/>
</dbReference>
<dbReference type="PROSITE" id="PS50262">
    <property type="entry name" value="G_PROTEIN_RECEP_F1_2"/>
    <property type="match status" value="1"/>
</dbReference>
<evidence type="ECO:0000256" key="1">
    <source>
        <dbReference type="ARBA" id="ARBA00004651"/>
    </source>
</evidence>
<dbReference type="Gene3D" id="1.20.1070.10">
    <property type="entry name" value="Rhodopsin 7-helix transmembrane proteins"/>
    <property type="match status" value="1"/>
</dbReference>
<comment type="subcellular location">
    <subcellularLocation>
        <location evidence="1">Cell membrane</location>
        <topology evidence="1">Multi-pass membrane protein</topology>
    </subcellularLocation>
</comment>
<feature type="transmembrane region" description="Helical" evidence="7">
    <location>
        <begin position="240"/>
        <end position="261"/>
    </location>
</feature>
<evidence type="ECO:0000313" key="9">
    <source>
        <dbReference type="Proteomes" id="UP000695022"/>
    </source>
</evidence>
<keyword evidence="4 7" id="KW-1133">Transmembrane helix</keyword>
<keyword evidence="9" id="KW-1185">Reference proteome</keyword>
<dbReference type="PRINTS" id="PR00237">
    <property type="entry name" value="GPCRRHODOPSN"/>
</dbReference>
<dbReference type="PANTHER" id="PTHR24241">
    <property type="entry name" value="NEUROPEPTIDE RECEPTOR-RELATED G-PROTEIN COUPLED RECEPTOR"/>
    <property type="match status" value="1"/>
</dbReference>
<name>A0ABM1EQA9_PRICU</name>
<dbReference type="GeneID" id="106814563"/>
<proteinExistence type="predicted"/>
<feature type="transmembrane region" description="Helical" evidence="7">
    <location>
        <begin position="102"/>
        <end position="121"/>
    </location>
</feature>
<feature type="transmembrane region" description="Helical" evidence="7">
    <location>
        <begin position="273"/>
        <end position="295"/>
    </location>
</feature>
<keyword evidence="6 10" id="KW-0675">Receptor</keyword>
<feature type="domain" description="G-protein coupled receptors family 1 profile" evidence="8">
    <location>
        <begin position="38"/>
        <end position="292"/>
    </location>
</feature>
<evidence type="ECO:0000259" key="8">
    <source>
        <dbReference type="PROSITE" id="PS50262"/>
    </source>
</evidence>